<dbReference type="InterPro" id="IPR051012">
    <property type="entry name" value="CellSynth/LPSAsmb/PSIAsmb"/>
</dbReference>
<keyword evidence="1" id="KW-0677">Repeat</keyword>
<dbReference type="Pfam" id="PF13181">
    <property type="entry name" value="TPR_8"/>
    <property type="match status" value="1"/>
</dbReference>
<dbReference type="AlphaFoldDB" id="A0A1S7LIX3"/>
<evidence type="ECO:0000313" key="4">
    <source>
        <dbReference type="EMBL" id="CRH06902.1"/>
    </source>
</evidence>
<gene>
    <name evidence="4" type="ORF">MAGMO_2752</name>
</gene>
<protein>
    <submittedName>
        <fullName evidence="4">Uncharacterized protein</fullName>
    </submittedName>
</protein>
<dbReference type="Gene3D" id="3.40.50.2000">
    <property type="entry name" value="Glycogen Phosphorylase B"/>
    <property type="match status" value="1"/>
</dbReference>
<organism evidence="4">
    <name type="scientific">Magnetococcus massalia (strain MO-1)</name>
    <dbReference type="NCBI Taxonomy" id="451514"/>
    <lineage>
        <taxon>Bacteria</taxon>
        <taxon>Pseudomonadati</taxon>
        <taxon>Pseudomonadota</taxon>
        <taxon>Magnetococcia</taxon>
        <taxon>Magnetococcales</taxon>
        <taxon>Magnetococcaceae</taxon>
        <taxon>Magnetococcus</taxon>
    </lineage>
</organism>
<dbReference type="PROSITE" id="PS50005">
    <property type="entry name" value="TPR"/>
    <property type="match status" value="5"/>
</dbReference>
<dbReference type="Pfam" id="PF00515">
    <property type="entry name" value="TPR_1"/>
    <property type="match status" value="1"/>
</dbReference>
<dbReference type="SMART" id="SM00028">
    <property type="entry name" value="TPR"/>
    <property type="match status" value="10"/>
</dbReference>
<feature type="repeat" description="TPR" evidence="3">
    <location>
        <begin position="362"/>
        <end position="395"/>
    </location>
</feature>
<dbReference type="SUPFAM" id="SSF48452">
    <property type="entry name" value="TPR-like"/>
    <property type="match status" value="2"/>
</dbReference>
<dbReference type="Pfam" id="PF13432">
    <property type="entry name" value="TPR_16"/>
    <property type="match status" value="1"/>
</dbReference>
<dbReference type="InterPro" id="IPR019734">
    <property type="entry name" value="TPR_rpt"/>
</dbReference>
<feature type="repeat" description="TPR" evidence="3">
    <location>
        <begin position="328"/>
        <end position="361"/>
    </location>
</feature>
<dbReference type="EMBL" id="LO017727">
    <property type="protein sequence ID" value="CRH06902.1"/>
    <property type="molecule type" value="Genomic_DNA"/>
</dbReference>
<dbReference type="Gene3D" id="1.25.40.10">
    <property type="entry name" value="Tetratricopeptide repeat domain"/>
    <property type="match status" value="2"/>
</dbReference>
<accession>A0A1S7LIX3</accession>
<dbReference type="Pfam" id="PF12895">
    <property type="entry name" value="ANAPC3"/>
    <property type="match status" value="1"/>
</dbReference>
<keyword evidence="2 3" id="KW-0802">TPR repeat</keyword>
<name>A0A1S7LIX3_MAGMO</name>
<sequence length="708" mass="80161">MNRKLRRAQEKCAAKGAGKLIKDQAEAIKQLAKQQQSGPIEATLAMAQQFTKQWPEHPFGWHVLGSSLYAQRHYAKAVECFVQVVKRNPEEAEAHHNLAKAMISSGEKKGALPHLQKCLSIDLKRPKSFYLLAKTLTELNEVDGALQACRVGLKNNPDAVDLQGLLAGLLVHLEQDHEAEQLLQQVLRVMPQHSDSLFYMGLLRKKQNRPEAKWFQAVIKQKPTHAAALFNLAQVLVMNSQTEQAVQISLNLLKYYPNHPGGHNLIGNQYLQLKRFAEAEKHLIKARELTPQEHVVHYNLGNLYTDLQRFAEAERAYQETLRIKPDYISAWINLGRCYLINHQLERGIAALEQCLKRDPNQYGAIANLAAAHKMLGQLDKAHDYYVRSLELKPDDANVVTNWGIYNLLQGNLEEGWKGYRARWASDGVQYEPPPHYQQPEWDGSPLAGRTLMAFPEQGAGDIIQFVRYVLHPDLADGKILLKVAKPLRRLFSCLQSGRVRLIWDEFKEPWDCHVSLMNMPIHLDSKTPETIPGPHPFLKVNEADISRWGAKLPAGNGGKKIGVVWAGNPTHPNDRHRSIAMARFKVLFDAPGCQFYSLQMGGRVSELEPFKERVIDLSGGIEDYYDTAAIMKNLDLVIAVDTSVVHLAGALGCPTWTLIPYAPDWRWLLEREDCPWYPSMRIFRQPAMNDWESTLLQVKQALSSLTSP</sequence>
<feature type="repeat" description="TPR" evidence="3">
    <location>
        <begin position="58"/>
        <end position="91"/>
    </location>
</feature>
<dbReference type="PANTHER" id="PTHR45586">
    <property type="entry name" value="TPR REPEAT-CONTAINING PROTEIN PA4667"/>
    <property type="match status" value="1"/>
</dbReference>
<proteinExistence type="predicted"/>
<dbReference type="InterPro" id="IPR011990">
    <property type="entry name" value="TPR-like_helical_dom_sf"/>
</dbReference>
<reference evidence="4" key="1">
    <citation type="submission" date="2015-04" db="EMBL/GenBank/DDBJ databases">
        <authorList>
            <person name="Syromyatnikov M.Y."/>
            <person name="Popov V.N."/>
        </authorList>
    </citation>
    <scope>NUCLEOTIDE SEQUENCE</scope>
    <source>
        <strain evidence="4">MO-1</strain>
    </source>
</reference>
<evidence type="ECO:0000256" key="1">
    <source>
        <dbReference type="ARBA" id="ARBA00022737"/>
    </source>
</evidence>
<dbReference type="SUPFAM" id="SSF53756">
    <property type="entry name" value="UDP-Glycosyltransferase/glycogen phosphorylase"/>
    <property type="match status" value="1"/>
</dbReference>
<evidence type="ECO:0000256" key="2">
    <source>
        <dbReference type="ARBA" id="ARBA00022803"/>
    </source>
</evidence>
<dbReference type="PANTHER" id="PTHR45586:SF1">
    <property type="entry name" value="LIPOPOLYSACCHARIDE ASSEMBLY PROTEIN B"/>
    <property type="match status" value="1"/>
</dbReference>
<dbReference type="PROSITE" id="PS50293">
    <property type="entry name" value="TPR_REGION"/>
    <property type="match status" value="1"/>
</dbReference>
<feature type="repeat" description="TPR" evidence="3">
    <location>
        <begin position="294"/>
        <end position="327"/>
    </location>
</feature>
<feature type="repeat" description="TPR" evidence="3">
    <location>
        <begin position="260"/>
        <end position="293"/>
    </location>
</feature>
<evidence type="ECO:0000256" key="3">
    <source>
        <dbReference type="PROSITE-ProRule" id="PRU00339"/>
    </source>
</evidence>